<accession>A0A0L8J3Y6</accession>
<sequence length="170" mass="17911">MSSPPAVTRLASVRAALEHRQGHAESARLPLVEAVSEVTAHRPAMGAWLLFESAAMAWDAPDPVAAARGTRARVAGLDFAGHPVHRGAAGVLDTLAGDPVNGAAAIRGFAGYVVRTRHERGLIDQVRLHGWDMLLGEYGELKRSAHHRCSGGQRRPLPAYGSRGSCADGG</sequence>
<evidence type="ECO:0000313" key="3">
    <source>
        <dbReference type="Proteomes" id="UP000037023"/>
    </source>
</evidence>
<comment type="caution">
    <text evidence="2">The sequence shown here is derived from an EMBL/GenBank/DDBJ whole genome shotgun (WGS) entry which is preliminary data.</text>
</comment>
<protein>
    <submittedName>
        <fullName evidence="2">Uncharacterized protein</fullName>
    </submittedName>
</protein>
<organism evidence="2 3">
    <name type="scientific">Streptomyces viridochromogenes</name>
    <dbReference type="NCBI Taxonomy" id="1938"/>
    <lineage>
        <taxon>Bacteria</taxon>
        <taxon>Bacillati</taxon>
        <taxon>Actinomycetota</taxon>
        <taxon>Actinomycetes</taxon>
        <taxon>Kitasatosporales</taxon>
        <taxon>Streptomycetaceae</taxon>
        <taxon>Streptomyces</taxon>
    </lineage>
</organism>
<name>A0A0L8J3Y6_STRVR</name>
<dbReference type="RefSeq" id="WP_033204211.1">
    <property type="nucleotide sequence ID" value="NZ_LGUP01000408.1"/>
</dbReference>
<proteinExistence type="predicted"/>
<dbReference type="Proteomes" id="UP000037023">
    <property type="component" value="Unassembled WGS sequence"/>
</dbReference>
<dbReference type="OrthoDB" id="3819648at2"/>
<evidence type="ECO:0000256" key="1">
    <source>
        <dbReference type="SAM" id="MobiDB-lite"/>
    </source>
</evidence>
<evidence type="ECO:0000313" key="2">
    <source>
        <dbReference type="EMBL" id="KOG08351.1"/>
    </source>
</evidence>
<gene>
    <name evidence="2" type="ORF">ADK34_38935</name>
</gene>
<dbReference type="AlphaFoldDB" id="A0A0L8J3Y6"/>
<feature type="region of interest" description="Disordered" evidence="1">
    <location>
        <begin position="148"/>
        <end position="170"/>
    </location>
</feature>
<reference evidence="2 3" key="1">
    <citation type="submission" date="2015-06" db="EMBL/GenBank/DDBJ databases">
        <authorList>
            <person name="Hoefler B.C."/>
            <person name="Straight P.D."/>
        </authorList>
    </citation>
    <scope>NUCLEOTIDE SEQUENCE [LARGE SCALE GENOMIC DNA]</scope>
    <source>
        <strain evidence="2 3">NRRL 3427</strain>
    </source>
</reference>
<dbReference type="EMBL" id="LGUP01000408">
    <property type="protein sequence ID" value="KOG08351.1"/>
    <property type="molecule type" value="Genomic_DNA"/>
</dbReference>